<evidence type="ECO:0000313" key="4">
    <source>
        <dbReference type="EMBL" id="CDW19617.1"/>
    </source>
</evidence>
<proteinExistence type="predicted"/>
<dbReference type="AlphaFoldDB" id="A0A0K2T1Z1"/>
<feature type="region of interest" description="Disordered" evidence="1">
    <location>
        <begin position="196"/>
        <end position="216"/>
    </location>
</feature>
<keyword evidence="2" id="KW-0472">Membrane</keyword>
<protein>
    <recommendedName>
        <fullName evidence="3">C2H2-type domain-containing protein</fullName>
    </recommendedName>
</protein>
<feature type="domain" description="C2H2-type" evidence="3">
    <location>
        <begin position="117"/>
        <end position="140"/>
    </location>
</feature>
<name>A0A0K2T1Z1_LEPSM</name>
<dbReference type="EMBL" id="HACA01002256">
    <property type="protein sequence ID" value="CDW19617.1"/>
    <property type="molecule type" value="Transcribed_RNA"/>
</dbReference>
<dbReference type="PROSITE" id="PS00028">
    <property type="entry name" value="ZINC_FINGER_C2H2_1"/>
    <property type="match status" value="1"/>
</dbReference>
<evidence type="ECO:0000256" key="1">
    <source>
        <dbReference type="SAM" id="MobiDB-lite"/>
    </source>
</evidence>
<feature type="transmembrane region" description="Helical" evidence="2">
    <location>
        <begin position="94"/>
        <end position="112"/>
    </location>
</feature>
<keyword evidence="2" id="KW-0812">Transmembrane</keyword>
<sequence>MLERILFKGNAKYTLLNLHYLLFSSNSKRRSMSEIWNSIASSLVCYTSSFPDPVTFCDVRRGEGCSIMGPSYGCSTSRDQMSCHVSLCNAPMEVFILFGVILLLLGIVLLTGCCFCCFCCCCGKCFGARGSSICHFCPIHRIYPRPISIPVQKTIHHHHGILMPSEGSGSNPSVIENETSINMIDNQPITIYPTLVPSAPPPPPDYGTMYPKNDRD</sequence>
<evidence type="ECO:0000256" key="2">
    <source>
        <dbReference type="SAM" id="Phobius"/>
    </source>
</evidence>
<evidence type="ECO:0000259" key="3">
    <source>
        <dbReference type="PROSITE" id="PS00028"/>
    </source>
</evidence>
<dbReference type="InterPro" id="IPR013087">
    <property type="entry name" value="Znf_C2H2_type"/>
</dbReference>
<reference evidence="4" key="1">
    <citation type="submission" date="2014-05" db="EMBL/GenBank/DDBJ databases">
        <authorList>
            <person name="Chronopoulou M."/>
        </authorList>
    </citation>
    <scope>NUCLEOTIDE SEQUENCE</scope>
    <source>
        <tissue evidence="4">Whole organism</tissue>
    </source>
</reference>
<accession>A0A0K2T1Z1</accession>
<keyword evidence="2" id="KW-1133">Transmembrane helix</keyword>
<organism evidence="4">
    <name type="scientific">Lepeophtheirus salmonis</name>
    <name type="common">Salmon louse</name>
    <name type="synonym">Caligus salmonis</name>
    <dbReference type="NCBI Taxonomy" id="72036"/>
    <lineage>
        <taxon>Eukaryota</taxon>
        <taxon>Metazoa</taxon>
        <taxon>Ecdysozoa</taxon>
        <taxon>Arthropoda</taxon>
        <taxon>Crustacea</taxon>
        <taxon>Multicrustacea</taxon>
        <taxon>Hexanauplia</taxon>
        <taxon>Copepoda</taxon>
        <taxon>Siphonostomatoida</taxon>
        <taxon>Caligidae</taxon>
        <taxon>Lepeophtheirus</taxon>
    </lineage>
</organism>